<organism evidence="2 3">
    <name type="scientific">Carex littledalei</name>
    <dbReference type="NCBI Taxonomy" id="544730"/>
    <lineage>
        <taxon>Eukaryota</taxon>
        <taxon>Viridiplantae</taxon>
        <taxon>Streptophyta</taxon>
        <taxon>Embryophyta</taxon>
        <taxon>Tracheophyta</taxon>
        <taxon>Spermatophyta</taxon>
        <taxon>Magnoliopsida</taxon>
        <taxon>Liliopsida</taxon>
        <taxon>Poales</taxon>
        <taxon>Cyperaceae</taxon>
        <taxon>Cyperoideae</taxon>
        <taxon>Cariceae</taxon>
        <taxon>Carex</taxon>
        <taxon>Carex subgen. Euthyceras</taxon>
    </lineage>
</organism>
<dbReference type="PANTHER" id="PTHR31390">
    <property type="entry name" value="EXPRESSED PROTEIN"/>
    <property type="match status" value="1"/>
</dbReference>
<feature type="compositionally biased region" description="Basic and acidic residues" evidence="1">
    <location>
        <begin position="35"/>
        <end position="45"/>
    </location>
</feature>
<evidence type="ECO:0000313" key="3">
    <source>
        <dbReference type="Proteomes" id="UP000623129"/>
    </source>
</evidence>
<dbReference type="EMBL" id="SWLB01000007">
    <property type="protein sequence ID" value="KAF3336877.1"/>
    <property type="molecule type" value="Genomic_DNA"/>
</dbReference>
<feature type="compositionally biased region" description="Polar residues" evidence="1">
    <location>
        <begin position="643"/>
        <end position="654"/>
    </location>
</feature>
<dbReference type="OrthoDB" id="1898655at2759"/>
<feature type="compositionally biased region" description="Polar residues" evidence="1">
    <location>
        <begin position="283"/>
        <end position="298"/>
    </location>
</feature>
<feature type="region of interest" description="Disordered" evidence="1">
    <location>
        <begin position="637"/>
        <end position="666"/>
    </location>
</feature>
<feature type="compositionally biased region" description="Polar residues" evidence="1">
    <location>
        <begin position="166"/>
        <end position="182"/>
    </location>
</feature>
<keyword evidence="3" id="KW-1185">Reference proteome</keyword>
<proteinExistence type="predicted"/>
<dbReference type="PANTHER" id="PTHR31390:SF12">
    <property type="entry name" value="PUTATIVE (DUF3527)-RELATED"/>
    <property type="match status" value="1"/>
</dbReference>
<accession>A0A833RDY1</accession>
<sequence length="666" mass="72407">MSSVIEPQLRKAELETKAAMSGRTVVQPKKKSLPRHFERAPREKATLLPQAPRGAIAAKFQDKAKGHQVVKRSSVPAIPLKSSKPWPGSGSNSASSTDELIKHMSNVPSYLQRTMHNNGDNIQGKALNFGVLEWGDLERYTGKKQHSACGTTKVASLISSQSSASTPKQQQATNPYTRSISQRKSKDGTINGEESCSERGREGNKCLASNMSPLSGWQKEKIQRGFLGELFDDIQVKDQCTRVPYSFPLPRKDSDICTTTGCSGSGGNNSSLPRENRQAVSRGLTSHKQNTNELTPSCSLVEPPLVASREKMSNVETTERGAASSKRGRQSPLRRMLDPLLGPRNVVRASHHESTPVGLHRPLSSSFSSNNKKKECQTCPGTCTENSASIASPSFQPSNGNLQFQPVEKIQPLTRHALLQLSWKRGLPVFMLSSGESDILGATVRSKYISDTIDNSEFLYSIFTLQESKIKGGAVWIRSRNKGKKQQHLISNVIAEVRVSTSKSKCCNNSFREFVLVGPQLVPAASKERAIHEIEMESPVNMELAAIVIGPSTNGCLCSKTGSAGSLTAILPSGIHGASARGEPSPLIERWRSGGECDCGGWDEGCRLTILNSEGSKSNWEETQAHLELYPLKHLTQQEKTSEATNGGPPTSYMQCHPPLSPVGRA</sequence>
<reference evidence="2" key="1">
    <citation type="submission" date="2020-01" db="EMBL/GenBank/DDBJ databases">
        <title>Genome sequence of Kobresia littledalei, the first chromosome-level genome in the family Cyperaceae.</title>
        <authorList>
            <person name="Qu G."/>
        </authorList>
    </citation>
    <scope>NUCLEOTIDE SEQUENCE</scope>
    <source>
        <strain evidence="2">C.B.Clarke</strain>
        <tissue evidence="2">Leaf</tissue>
    </source>
</reference>
<feature type="region of interest" description="Disordered" evidence="1">
    <location>
        <begin position="160"/>
        <end position="210"/>
    </location>
</feature>
<gene>
    <name evidence="2" type="ORF">FCM35_KLT19463</name>
</gene>
<dbReference type="Proteomes" id="UP000623129">
    <property type="component" value="Unassembled WGS sequence"/>
</dbReference>
<feature type="region of interest" description="Disordered" evidence="1">
    <location>
        <begin position="263"/>
        <end position="336"/>
    </location>
</feature>
<feature type="compositionally biased region" description="Basic and acidic residues" evidence="1">
    <location>
        <begin position="308"/>
        <end position="319"/>
    </location>
</feature>
<protein>
    <submittedName>
        <fullName evidence="2">Uncharacterized protein</fullName>
    </submittedName>
</protein>
<evidence type="ECO:0000313" key="2">
    <source>
        <dbReference type="EMBL" id="KAF3336877.1"/>
    </source>
</evidence>
<comment type="caution">
    <text evidence="2">The sequence shown here is derived from an EMBL/GenBank/DDBJ whole genome shotgun (WGS) entry which is preliminary data.</text>
</comment>
<feature type="region of interest" description="Disordered" evidence="1">
    <location>
        <begin position="62"/>
        <end position="97"/>
    </location>
</feature>
<dbReference type="Pfam" id="PF12043">
    <property type="entry name" value="DUF3527"/>
    <property type="match status" value="1"/>
</dbReference>
<dbReference type="InterPro" id="IPR021916">
    <property type="entry name" value="DUF3527"/>
</dbReference>
<feature type="region of interest" description="Disordered" evidence="1">
    <location>
        <begin position="19"/>
        <end position="45"/>
    </location>
</feature>
<dbReference type="AlphaFoldDB" id="A0A833RDY1"/>
<name>A0A833RDY1_9POAL</name>
<evidence type="ECO:0000256" key="1">
    <source>
        <dbReference type="SAM" id="MobiDB-lite"/>
    </source>
</evidence>